<dbReference type="InterPro" id="IPR006219">
    <property type="entry name" value="DAHP_synth_1"/>
</dbReference>
<evidence type="ECO:0000256" key="3">
    <source>
        <dbReference type="ARBA" id="ARBA00007985"/>
    </source>
</evidence>
<keyword evidence="6 13" id="KW-0808">Transferase</keyword>
<evidence type="ECO:0000256" key="11">
    <source>
        <dbReference type="ARBA" id="ARBA00047508"/>
    </source>
</evidence>
<evidence type="ECO:0000256" key="2">
    <source>
        <dbReference type="ARBA" id="ARBA00004688"/>
    </source>
</evidence>
<dbReference type="SUPFAM" id="SSF51569">
    <property type="entry name" value="Aldolase"/>
    <property type="match status" value="1"/>
</dbReference>
<dbReference type="GO" id="GO:0003849">
    <property type="term" value="F:3-deoxy-7-phosphoheptulonate synthase activity"/>
    <property type="evidence" value="ECO:0007669"/>
    <property type="project" value="UniProtKB-EC"/>
</dbReference>
<dbReference type="GO" id="GO:0009073">
    <property type="term" value="P:aromatic amino acid family biosynthetic process"/>
    <property type="evidence" value="ECO:0007669"/>
    <property type="project" value="UniProtKB-KW"/>
</dbReference>
<accession>A0A090QIY5</accession>
<dbReference type="eggNOG" id="COG0722">
    <property type="taxonomic scope" value="Bacteria"/>
</dbReference>
<dbReference type="GO" id="GO:0008652">
    <property type="term" value="P:amino acid biosynthetic process"/>
    <property type="evidence" value="ECO:0007669"/>
    <property type="project" value="UniProtKB-KW"/>
</dbReference>
<comment type="caution">
    <text evidence="13">The sequence shown here is derived from an EMBL/GenBank/DDBJ whole genome shotgun (WGS) entry which is preliminary data.</text>
</comment>
<proteinExistence type="inferred from homology"/>
<evidence type="ECO:0000256" key="5">
    <source>
        <dbReference type="ARBA" id="ARBA00022605"/>
    </source>
</evidence>
<evidence type="ECO:0000313" key="13">
    <source>
        <dbReference type="EMBL" id="GAL03085.1"/>
    </source>
</evidence>
<feature type="domain" description="DAHP synthetase I/KDSA" evidence="12">
    <location>
        <begin position="2"/>
        <end position="60"/>
    </location>
</feature>
<evidence type="ECO:0000256" key="1">
    <source>
        <dbReference type="ARBA" id="ARBA00003726"/>
    </source>
</evidence>
<evidence type="ECO:0000256" key="8">
    <source>
        <dbReference type="ARBA" id="ARBA00031111"/>
    </source>
</evidence>
<evidence type="ECO:0000256" key="7">
    <source>
        <dbReference type="ARBA" id="ARBA00023141"/>
    </source>
</evidence>
<evidence type="ECO:0000256" key="9">
    <source>
        <dbReference type="ARBA" id="ARBA00031349"/>
    </source>
</evidence>
<name>A0A090QIY5_9GAMM</name>
<evidence type="ECO:0000256" key="10">
    <source>
        <dbReference type="ARBA" id="ARBA00032193"/>
    </source>
</evidence>
<dbReference type="PANTHER" id="PTHR21225:SF12">
    <property type="entry name" value="PHOSPHO-2-DEHYDRO-3-DEOXYHEPTONATE ALDOLASE, TYROSINE-INHIBITED"/>
    <property type="match status" value="1"/>
</dbReference>
<sequence>MLVAEDVGQQIAAGNKAIFGVMIESHLVEGRQDIVEGQTPTYGQSITDACIGWADTENVLRQLADNVKTRRQHG</sequence>
<reference evidence="13 14" key="1">
    <citation type="journal article" date="2014" name="Genome Announc.">
        <title>Draft Genome Sequences of Two Vibrionaceae Species, Vibrio ponticus C121 and Photobacterium aphoticum C119, Isolated as Coral Reef Microbiota.</title>
        <authorList>
            <person name="Al-saari N."/>
            <person name="Meirelles P.M."/>
            <person name="Mino S."/>
            <person name="Suda W."/>
            <person name="Oshima K."/>
            <person name="Hattori M."/>
            <person name="Ohkuma M."/>
            <person name="Thompson F.L."/>
            <person name="Gomez-Gil B."/>
            <person name="Sawabe T."/>
            <person name="Sawabe T."/>
        </authorList>
    </citation>
    <scope>NUCLEOTIDE SEQUENCE [LARGE SCALE GENOMIC DNA]</scope>
    <source>
        <strain evidence="13 14">JCM 19237</strain>
    </source>
</reference>
<evidence type="ECO:0000313" key="14">
    <source>
        <dbReference type="Proteomes" id="UP000029227"/>
    </source>
</evidence>
<dbReference type="GO" id="GO:0005737">
    <property type="term" value="C:cytoplasm"/>
    <property type="evidence" value="ECO:0007669"/>
    <property type="project" value="TreeGrafter"/>
</dbReference>
<gene>
    <name evidence="13" type="ORF">JCM19237_5978</name>
</gene>
<dbReference type="AlphaFoldDB" id="A0A090QIY5"/>
<dbReference type="PANTHER" id="PTHR21225">
    <property type="entry name" value="PHOSPHO-2-DEHYDRO-3-DEOXYHEPTONATE ALDOLASE DAHP SYNTHETASE"/>
    <property type="match status" value="1"/>
</dbReference>
<dbReference type="EMBL" id="BBMN01000001">
    <property type="protein sequence ID" value="GAL03085.1"/>
    <property type="molecule type" value="Genomic_DNA"/>
</dbReference>
<comment type="similarity">
    <text evidence="3">Belongs to the class-I DAHP synthase family.</text>
</comment>
<dbReference type="InterPro" id="IPR013785">
    <property type="entry name" value="Aldolase_TIM"/>
</dbReference>
<protein>
    <recommendedName>
        <fullName evidence="4">3-deoxy-7-phosphoheptulonate synthase</fullName>
        <ecNumber evidence="4">2.5.1.54</ecNumber>
    </recommendedName>
    <alternativeName>
        <fullName evidence="10">3-deoxy-D-arabino-heptulosonate 7-phosphate synthase</fullName>
    </alternativeName>
    <alternativeName>
        <fullName evidence="9">DAHP synthase</fullName>
    </alternativeName>
    <alternativeName>
        <fullName evidence="8">Phospho-2-keto-3-deoxyheptonate aldolase</fullName>
    </alternativeName>
</protein>
<comment type="catalytic activity">
    <reaction evidence="11">
        <text>D-erythrose 4-phosphate + phosphoenolpyruvate + H2O = 7-phospho-2-dehydro-3-deoxy-D-arabino-heptonate + phosphate</text>
        <dbReference type="Rhea" id="RHEA:14717"/>
        <dbReference type="ChEBI" id="CHEBI:15377"/>
        <dbReference type="ChEBI" id="CHEBI:16897"/>
        <dbReference type="ChEBI" id="CHEBI:43474"/>
        <dbReference type="ChEBI" id="CHEBI:58394"/>
        <dbReference type="ChEBI" id="CHEBI:58702"/>
        <dbReference type="EC" id="2.5.1.54"/>
    </reaction>
</comment>
<dbReference type="Proteomes" id="UP000029227">
    <property type="component" value="Unassembled WGS sequence"/>
</dbReference>
<comment type="pathway">
    <text evidence="2">Metabolic intermediate biosynthesis; chorismate biosynthesis; chorismate from D-erythrose 4-phosphate and phosphoenolpyruvate: step 1/7.</text>
</comment>
<evidence type="ECO:0000256" key="6">
    <source>
        <dbReference type="ARBA" id="ARBA00022679"/>
    </source>
</evidence>
<keyword evidence="5" id="KW-0028">Amino-acid biosynthesis</keyword>
<dbReference type="GO" id="GO:0009423">
    <property type="term" value="P:chorismate biosynthetic process"/>
    <property type="evidence" value="ECO:0007669"/>
    <property type="project" value="UniProtKB-UniPathway"/>
</dbReference>
<keyword evidence="7" id="KW-0057">Aromatic amino acid biosynthesis</keyword>
<dbReference type="UniPathway" id="UPA00053">
    <property type="reaction ID" value="UER00084"/>
</dbReference>
<dbReference type="Gene3D" id="3.20.20.70">
    <property type="entry name" value="Aldolase class I"/>
    <property type="match status" value="1"/>
</dbReference>
<dbReference type="EC" id="2.5.1.54" evidence="4"/>
<dbReference type="Pfam" id="PF00793">
    <property type="entry name" value="DAHP_synth_1"/>
    <property type="match status" value="1"/>
</dbReference>
<evidence type="ECO:0000259" key="12">
    <source>
        <dbReference type="Pfam" id="PF00793"/>
    </source>
</evidence>
<organism evidence="13 14">
    <name type="scientific">Photobacterium aphoticum</name>
    <dbReference type="NCBI Taxonomy" id="754436"/>
    <lineage>
        <taxon>Bacteria</taxon>
        <taxon>Pseudomonadati</taxon>
        <taxon>Pseudomonadota</taxon>
        <taxon>Gammaproteobacteria</taxon>
        <taxon>Vibrionales</taxon>
        <taxon>Vibrionaceae</taxon>
        <taxon>Photobacterium</taxon>
    </lineage>
</organism>
<evidence type="ECO:0000256" key="4">
    <source>
        <dbReference type="ARBA" id="ARBA00012694"/>
    </source>
</evidence>
<comment type="function">
    <text evidence="1">Stereospecific condensation of phosphoenolpyruvate (PEP) and D-erythrose-4-phosphate (E4P) giving rise to 3-deoxy-D-arabino-heptulosonate-7-phosphate (DAHP).</text>
</comment>
<dbReference type="InterPro" id="IPR006218">
    <property type="entry name" value="DAHP1/KDSA"/>
</dbReference>
<dbReference type="STRING" id="754436.JCM19237_5978"/>